<dbReference type="Gene3D" id="3.40.1030.10">
    <property type="entry name" value="Nucleoside phosphorylase/phosphoribosyltransferase catalytic domain"/>
    <property type="match status" value="1"/>
</dbReference>
<dbReference type="STRING" id="871271.ZICARI_021"/>
<sequence>MYYNIILKYLNLKKFSYKNFLFFIKNIYKKKVSIIYIICFIISLKIKKENIYDIYYIIKILKKYSLKFKLNKKFNLTDIVGTGGNNSNIINVSTASMFIISSINVNILKHGSSFFSSISGSSDVLKKLNININLNKNKIIYLLNKIGICFIYSKKYNILMNILSYIRKKIKIRTIFNIIGPLINPIYTKNIYLGVYNKNILKIKIKILKKNNFYHAICVSGNNIDEATINDYSYLYELKKNKILNFKIHPNDFKIKKYELESIKIKNSFDSKNKILKVFNGYISPYYYIILYNSSILLYVSNKVNFINKSIKITKNIINSYNINNKINKFIKISNL</sequence>
<dbReference type="InterPro" id="IPR000312">
    <property type="entry name" value="Glycosyl_Trfase_fam3"/>
</dbReference>
<evidence type="ECO:0000313" key="6">
    <source>
        <dbReference type="Proteomes" id="UP000001303"/>
    </source>
</evidence>
<reference key="2">
    <citation type="submission" date="2010-08" db="EMBL/GenBank/DDBJ databases">
        <title>Functional convergence in reduced genomes of bacterial symbionts spanning 200 million years of evolution.</title>
        <authorList>
            <person name="McCutcheon J.P."/>
            <person name="Moran N.A."/>
        </authorList>
    </citation>
    <scope>NUCLEOTIDE SEQUENCE</scope>
    <source>
        <strain>CARI</strain>
    </source>
</reference>
<dbReference type="Proteomes" id="UP000001303">
    <property type="component" value="Chromosome"/>
</dbReference>
<dbReference type="GO" id="GO:0000162">
    <property type="term" value="P:L-tryptophan biosynthetic process"/>
    <property type="evidence" value="ECO:0007669"/>
    <property type="project" value="UniProtKB-KW"/>
</dbReference>
<dbReference type="SUPFAM" id="SSF52418">
    <property type="entry name" value="Nucleoside phosphorylase/phosphoribosyltransferase catalytic domain"/>
    <property type="match status" value="1"/>
</dbReference>
<name>E0TIM2_ZINIC</name>
<dbReference type="NCBIfam" id="TIGR01245">
    <property type="entry name" value="trpD"/>
    <property type="match status" value="1"/>
</dbReference>
<dbReference type="InterPro" id="IPR005940">
    <property type="entry name" value="Anthranilate_Pribosyl_Tfrase"/>
</dbReference>
<accession>E0TIM2</accession>
<evidence type="ECO:0000256" key="3">
    <source>
        <dbReference type="ARBA" id="ARBA00022822"/>
    </source>
</evidence>
<keyword evidence="3" id="KW-0057">Aromatic amino acid biosynthesis</keyword>
<keyword evidence="6" id="KW-1185">Reference proteome</keyword>
<dbReference type="Gene3D" id="1.20.970.10">
    <property type="entry name" value="Transferase, Pyrimidine Nucleoside Phosphorylase, Chain C"/>
    <property type="match status" value="1"/>
</dbReference>
<evidence type="ECO:0000256" key="2">
    <source>
        <dbReference type="ARBA" id="ARBA00022679"/>
    </source>
</evidence>
<evidence type="ECO:0000259" key="4">
    <source>
        <dbReference type="Pfam" id="PF00591"/>
    </source>
</evidence>
<dbReference type="PANTHER" id="PTHR43285">
    <property type="entry name" value="ANTHRANILATE PHOSPHORIBOSYLTRANSFERASE"/>
    <property type="match status" value="1"/>
</dbReference>
<keyword evidence="3" id="KW-0028">Amino-acid biosynthesis</keyword>
<dbReference type="PANTHER" id="PTHR43285:SF2">
    <property type="entry name" value="ANTHRANILATE PHOSPHORIBOSYLTRANSFERASE"/>
    <property type="match status" value="1"/>
</dbReference>
<dbReference type="InterPro" id="IPR035902">
    <property type="entry name" value="Nuc_phospho_transferase"/>
</dbReference>
<gene>
    <name evidence="5" type="primary">trpD</name>
    <name evidence="5" type="ordered locus">ZICARI_021</name>
</gene>
<dbReference type="GO" id="GO:0005829">
    <property type="term" value="C:cytosol"/>
    <property type="evidence" value="ECO:0007669"/>
    <property type="project" value="TreeGrafter"/>
</dbReference>
<feature type="domain" description="Glycosyl transferase family 3" evidence="4">
    <location>
        <begin position="76"/>
        <end position="319"/>
    </location>
</feature>
<organism evidence="5 6">
    <name type="scientific">Zinderia insecticola (strain CARI)</name>
    <dbReference type="NCBI Taxonomy" id="871271"/>
    <lineage>
        <taxon>Bacteria</taxon>
        <taxon>Pseudomonadati</taxon>
        <taxon>Pseudomonadota</taxon>
        <taxon>Betaproteobacteria</taxon>
        <taxon>Burkholderiales</taxon>
        <taxon>Oxalobacteraceae</taxon>
        <taxon>Candidatus Zinderia</taxon>
    </lineage>
</organism>
<dbReference type="Pfam" id="PF00591">
    <property type="entry name" value="Glycos_transf_3"/>
    <property type="match status" value="1"/>
</dbReference>
<protein>
    <submittedName>
        <fullName evidence="5">Putative anthranilate phosphoribosyltransferase</fullName>
    </submittedName>
</protein>
<dbReference type="EMBL" id="CP002161">
    <property type="protein sequence ID" value="ADM89649.1"/>
    <property type="molecule type" value="Genomic_DNA"/>
</dbReference>
<keyword evidence="2 5" id="KW-0808">Transferase</keyword>
<dbReference type="GO" id="GO:0004048">
    <property type="term" value="F:anthranilate phosphoribosyltransferase activity"/>
    <property type="evidence" value="ECO:0007669"/>
    <property type="project" value="InterPro"/>
</dbReference>
<proteinExistence type="predicted"/>
<keyword evidence="3" id="KW-0822">Tryptophan biosynthesis</keyword>
<evidence type="ECO:0000313" key="5">
    <source>
        <dbReference type="EMBL" id="ADM89649.1"/>
    </source>
</evidence>
<dbReference type="AlphaFoldDB" id="E0TIM2"/>
<dbReference type="HOGENOM" id="CLU_034315_3_0_4"/>
<dbReference type="KEGG" id="zin:ZICARI_021"/>
<reference evidence="5 6" key="1">
    <citation type="journal article" date="2010" name="Genome Biol. Evol.">
        <title>Functional convergence in reduced genomes of bacterial symbionts spanning 200 My of evolution.</title>
        <authorList>
            <person name="McCutcheon J.P."/>
            <person name="Moran N.A."/>
        </authorList>
    </citation>
    <scope>NUCLEOTIDE SEQUENCE [LARGE SCALE GENOMIC DNA]</scope>
    <source>
        <strain evidence="5 6">CARI</strain>
    </source>
</reference>
<evidence type="ECO:0000256" key="1">
    <source>
        <dbReference type="ARBA" id="ARBA00022676"/>
    </source>
</evidence>
<keyword evidence="1 5" id="KW-0328">Glycosyltransferase</keyword>